<keyword evidence="7" id="KW-1185">Reference proteome</keyword>
<feature type="compositionally biased region" description="Basic and acidic residues" evidence="3">
    <location>
        <begin position="309"/>
        <end position="321"/>
    </location>
</feature>
<dbReference type="Proteomes" id="UP000694388">
    <property type="component" value="Unplaced"/>
</dbReference>
<evidence type="ECO:0000259" key="5">
    <source>
        <dbReference type="Pfam" id="PF21674"/>
    </source>
</evidence>
<dbReference type="Pfam" id="PF05667">
    <property type="entry name" value="CCDC22_CC"/>
    <property type="match status" value="1"/>
</dbReference>
<name>A0A8C4WYD9_EPTBU</name>
<dbReference type="InterPro" id="IPR048349">
    <property type="entry name" value="CCDC22_N"/>
</dbReference>
<feature type="domain" description="CCDC22 N-terminal" evidence="5">
    <location>
        <begin position="1"/>
        <end position="109"/>
    </location>
</feature>
<dbReference type="PANTHER" id="PTHR15668">
    <property type="entry name" value="JM1 PROTEIN"/>
    <property type="match status" value="1"/>
</dbReference>
<dbReference type="OMA" id="KFEQHIQ"/>
<reference evidence="6" key="2">
    <citation type="submission" date="2025-09" db="UniProtKB">
        <authorList>
            <consortium name="Ensembl"/>
        </authorList>
    </citation>
    <scope>IDENTIFICATION</scope>
</reference>
<evidence type="ECO:0000259" key="4">
    <source>
        <dbReference type="Pfam" id="PF05667"/>
    </source>
</evidence>
<dbReference type="InterPro" id="IPR008530">
    <property type="entry name" value="CCDC22"/>
</dbReference>
<sequence length="639" mass="72346">MEELDGIIIHSLRQCGVDIADEVNSLREFTAELTVEGVVRCLRSIDPALGNAIATTLPPGMSARFRAGTRLAQACQDLGYTREVGYHTFLYGSEVETRNLLMFLVERLPRETMDSGSRPAGKLAVLQASIAARIREELSAPWVPPFCRPLLNSWQRPGLACPFRTVPLSVPGDITDPMVHITPEERRYWEGHLKLAAFQVTGVGSLIMSILQRNANEVATAAAWETEWSTQGLPSHLSADEFRERKKEGLQKRVFEQMRLAVSKANQMTAQQQTLVNEDLQQILQSFGTESGSEELLKGSRFTHTEKLVFQKEPDKQERQLPRPSEPVITSKEEQQAAEKLREEEVAELRQKLDELTMKAESLKEDSKCLQAGIAQVSQEFGESEEQLTEQREVARVRQRTLSLLPDAGNSIAKLHAMVEGSVQRIANLSGQWEGHRAPLLQKIRELRQLQLNQEEKLAWKMTHLREVRDKRRRIAVEVQAKEELQRQLISEYDETAQDVSRSAYTQRILEIVGNIKKQKEEIGKILSDTRDVQKEINGLSGKLERTFAVAEDLIFKDAKTDETARKVYKHLAALHENCGQLIDTIEDTGAVMREIRDLEEQMEAERGREAVTNLEKIAGDFRAIRQENSLLTSQLKDS</sequence>
<feature type="domain" description="CCDC22 coiled-coil" evidence="4">
    <location>
        <begin position="129"/>
        <end position="608"/>
    </location>
</feature>
<dbReference type="GO" id="GO:2000060">
    <property type="term" value="P:positive regulation of ubiquitin-dependent protein catabolic process"/>
    <property type="evidence" value="ECO:0007669"/>
    <property type="project" value="TreeGrafter"/>
</dbReference>
<dbReference type="InterPro" id="IPR048348">
    <property type="entry name" value="CCDC22_CC"/>
</dbReference>
<dbReference type="PANTHER" id="PTHR15668:SF4">
    <property type="entry name" value="COILED-COIL DOMAIN-CONTAINING PROTEIN 22"/>
    <property type="match status" value="1"/>
</dbReference>
<reference evidence="6" key="1">
    <citation type="submission" date="2025-08" db="UniProtKB">
        <authorList>
            <consortium name="Ensembl"/>
        </authorList>
    </citation>
    <scope>IDENTIFICATION</scope>
</reference>
<organism evidence="6 7">
    <name type="scientific">Eptatretus burgeri</name>
    <name type="common">Inshore hagfish</name>
    <dbReference type="NCBI Taxonomy" id="7764"/>
    <lineage>
        <taxon>Eukaryota</taxon>
        <taxon>Metazoa</taxon>
        <taxon>Chordata</taxon>
        <taxon>Craniata</taxon>
        <taxon>Vertebrata</taxon>
        <taxon>Cyclostomata</taxon>
        <taxon>Myxini</taxon>
        <taxon>Myxiniformes</taxon>
        <taxon>Myxinidae</taxon>
        <taxon>Eptatretinae</taxon>
        <taxon>Eptatretus</taxon>
    </lineage>
</organism>
<proteinExistence type="inferred from homology"/>
<dbReference type="Ensembl" id="ENSEBUT00000020500.1">
    <property type="protein sequence ID" value="ENSEBUP00000019925.1"/>
    <property type="gene ID" value="ENSEBUG00000012374.1"/>
</dbReference>
<comment type="similarity">
    <text evidence="1">Belongs to the CCDC22 family.</text>
</comment>
<evidence type="ECO:0000313" key="6">
    <source>
        <dbReference type="Ensembl" id="ENSEBUP00000019925.1"/>
    </source>
</evidence>
<protein>
    <recommendedName>
        <fullName evidence="2">Coiled-coil domain-containing protein 22</fullName>
    </recommendedName>
</protein>
<dbReference type="GeneTree" id="ENSGT00390000003809"/>
<dbReference type="AlphaFoldDB" id="A0A8C4WYD9"/>
<evidence type="ECO:0000313" key="7">
    <source>
        <dbReference type="Proteomes" id="UP000694388"/>
    </source>
</evidence>
<dbReference type="Pfam" id="PF21674">
    <property type="entry name" value="CCDC22_N"/>
    <property type="match status" value="1"/>
</dbReference>
<feature type="region of interest" description="Disordered" evidence="3">
    <location>
        <begin position="309"/>
        <end position="339"/>
    </location>
</feature>
<accession>A0A8C4WYD9</accession>
<evidence type="ECO:0000256" key="1">
    <source>
        <dbReference type="ARBA" id="ARBA00006438"/>
    </source>
</evidence>
<evidence type="ECO:0000256" key="3">
    <source>
        <dbReference type="SAM" id="MobiDB-lite"/>
    </source>
</evidence>
<dbReference type="GO" id="GO:0097602">
    <property type="term" value="F:cullin family protein binding"/>
    <property type="evidence" value="ECO:0007669"/>
    <property type="project" value="TreeGrafter"/>
</dbReference>
<evidence type="ECO:0000256" key="2">
    <source>
        <dbReference type="ARBA" id="ARBA00016694"/>
    </source>
</evidence>